<keyword evidence="3" id="KW-1185">Reference proteome</keyword>
<evidence type="ECO:0000313" key="2">
    <source>
        <dbReference type="EMBL" id="MCX2980983.1"/>
    </source>
</evidence>
<dbReference type="RefSeq" id="WP_279244998.1">
    <property type="nucleotide sequence ID" value="NZ_SHNN01000002.1"/>
</dbReference>
<proteinExistence type="predicted"/>
<feature type="domain" description="AAA+ ATPase" evidence="1">
    <location>
        <begin position="42"/>
        <end position="195"/>
    </location>
</feature>
<dbReference type="InterPro" id="IPR027417">
    <property type="entry name" value="P-loop_NTPase"/>
</dbReference>
<reference evidence="2" key="1">
    <citation type="submission" date="2019-02" db="EMBL/GenBank/DDBJ databases">
        <authorList>
            <person name="Li S.-H."/>
        </authorList>
    </citation>
    <scope>NUCLEOTIDE SEQUENCE</scope>
    <source>
        <strain evidence="2">IMCC14734</strain>
    </source>
</reference>
<dbReference type="Pfam" id="PF13401">
    <property type="entry name" value="AAA_22"/>
    <property type="match status" value="1"/>
</dbReference>
<dbReference type="InterPro" id="IPR003593">
    <property type="entry name" value="AAA+_ATPase"/>
</dbReference>
<gene>
    <name evidence="2" type="ORF">EYC98_08915</name>
</gene>
<dbReference type="PANTHER" id="PTHR35894">
    <property type="entry name" value="GENERAL SECRETION PATHWAY PROTEIN A-RELATED"/>
    <property type="match status" value="1"/>
</dbReference>
<dbReference type="Proteomes" id="UP001143362">
    <property type="component" value="Unassembled WGS sequence"/>
</dbReference>
<organism evidence="2 3">
    <name type="scientific">Candidatus Litorirhabdus singularis</name>
    <dbReference type="NCBI Taxonomy" id="2518993"/>
    <lineage>
        <taxon>Bacteria</taxon>
        <taxon>Pseudomonadati</taxon>
        <taxon>Pseudomonadota</taxon>
        <taxon>Gammaproteobacteria</taxon>
        <taxon>Cellvibrionales</taxon>
        <taxon>Halieaceae</taxon>
        <taxon>Candidatus Litorirhabdus</taxon>
    </lineage>
</organism>
<protein>
    <recommendedName>
        <fullName evidence="1">AAA+ ATPase domain-containing protein</fullName>
    </recommendedName>
</protein>
<dbReference type="SMART" id="SM00382">
    <property type="entry name" value="AAA"/>
    <property type="match status" value="1"/>
</dbReference>
<comment type="caution">
    <text evidence="2">The sequence shown here is derived from an EMBL/GenBank/DDBJ whole genome shotgun (WGS) entry which is preliminary data.</text>
</comment>
<dbReference type="EMBL" id="SHNN01000002">
    <property type="protein sequence ID" value="MCX2980983.1"/>
    <property type="molecule type" value="Genomic_DNA"/>
</dbReference>
<evidence type="ECO:0000313" key="3">
    <source>
        <dbReference type="Proteomes" id="UP001143362"/>
    </source>
</evidence>
<dbReference type="InterPro" id="IPR049945">
    <property type="entry name" value="AAA_22"/>
</dbReference>
<sequence>MYLEHFGLHSKPFSLSPDPAYIFLSSQHSLAYYTLEYGLLSQEGIAVISGEVGAGKTTLLRYFLEQHDGDDLVVALLADTDRETSKDLLRWVLSAFGLDHTGDQVTLRRRFQDFLIDSYAAGKNAVLIVDEAQNLKKKALEQLRLLNNINTGQDELLKIVLVGQPELKDKLSSPKLRQFAQRITVEFHLDSLRAEDALGYVHHRMQVAGADHEIFTSAAIYTAYYLAGGVPRLINSLCDHALLLAYSKGVDIVDIEAITESASSRKIGGVNRKGESSEQLEIARDYVKSATGREIGEDRRSAILQLFDN</sequence>
<accession>A0ABT3TF94</accession>
<name>A0ABT3TF94_9GAMM</name>
<evidence type="ECO:0000259" key="1">
    <source>
        <dbReference type="SMART" id="SM00382"/>
    </source>
</evidence>
<dbReference type="Gene3D" id="3.40.50.300">
    <property type="entry name" value="P-loop containing nucleotide triphosphate hydrolases"/>
    <property type="match status" value="1"/>
</dbReference>
<dbReference type="InterPro" id="IPR052026">
    <property type="entry name" value="ExeA_AAA_ATPase_DNA-bind"/>
</dbReference>
<dbReference type="PANTHER" id="PTHR35894:SF5">
    <property type="entry name" value="MU-LIKE PROPHAGE FLUMU DNA TRANSPOSITION PROTEIN B"/>
    <property type="match status" value="1"/>
</dbReference>
<dbReference type="SUPFAM" id="SSF52540">
    <property type="entry name" value="P-loop containing nucleoside triphosphate hydrolases"/>
    <property type="match status" value="1"/>
</dbReference>